<dbReference type="AlphaFoldDB" id="A0A5B8C3F3"/>
<evidence type="ECO:0000313" key="1">
    <source>
        <dbReference type="EMBL" id="QDC25123.1"/>
    </source>
</evidence>
<dbReference type="SUPFAM" id="SSF55298">
    <property type="entry name" value="YjgF-like"/>
    <property type="match status" value="1"/>
</dbReference>
<sequence length="133" mass="13923">MSASTRELINPPAIHPAPGFSHVSIAEPGRIAYIAGQVALAPDFSVVGGDDLAAQTRAAMQNVKLALDAIGATWDDVVRRTIYTLRPTEYEVITSAIEAVQGSSQHPAQTIVGVTGLAVDGLLIEIEATVHLP</sequence>
<dbReference type="PANTHER" id="PTHR43857:SF1">
    <property type="entry name" value="YJGH FAMILY PROTEIN"/>
    <property type="match status" value="1"/>
</dbReference>
<dbReference type="EMBL" id="CP040915">
    <property type="protein sequence ID" value="QDC25123.1"/>
    <property type="molecule type" value="Genomic_DNA"/>
</dbReference>
<dbReference type="KEGG" id="gyu:FE374_11380"/>
<dbReference type="Proteomes" id="UP000314616">
    <property type="component" value="Chromosome"/>
</dbReference>
<dbReference type="CDD" id="cd00448">
    <property type="entry name" value="YjgF_YER057c_UK114_family"/>
    <property type="match status" value="1"/>
</dbReference>
<accession>A0A5B8C3F3</accession>
<protein>
    <submittedName>
        <fullName evidence="1">RidA family protein</fullName>
    </submittedName>
</protein>
<evidence type="ECO:0000313" key="2">
    <source>
        <dbReference type="Proteomes" id="UP000314616"/>
    </source>
</evidence>
<dbReference type="OrthoDB" id="3212792at2"/>
<proteinExistence type="predicted"/>
<dbReference type="Gene3D" id="3.30.1330.40">
    <property type="entry name" value="RutC-like"/>
    <property type="match status" value="1"/>
</dbReference>
<gene>
    <name evidence="1" type="ORF">FE374_11380</name>
</gene>
<dbReference type="RefSeq" id="WP_139929157.1">
    <property type="nucleotide sequence ID" value="NZ_CP040915.1"/>
</dbReference>
<dbReference type="InterPro" id="IPR006175">
    <property type="entry name" value="YjgF/YER057c/UK114"/>
</dbReference>
<dbReference type="PANTHER" id="PTHR43857">
    <property type="entry name" value="BLR7761 PROTEIN"/>
    <property type="match status" value="1"/>
</dbReference>
<dbReference type="Pfam" id="PF01042">
    <property type="entry name" value="Ribonuc_L-PSP"/>
    <property type="match status" value="1"/>
</dbReference>
<name>A0A5B8C3F3_9MICO</name>
<reference evidence="1 2" key="1">
    <citation type="submission" date="2019-05" db="EMBL/GenBank/DDBJ databases">
        <title>Georgenia *** sp. nov., and Georgenia *** sp. nov., isolated from the intestinal contents of plateau pika (Ochotona curzoniae) in the Qinghai-Tibet plateau of China.</title>
        <authorList>
            <person name="Tian Z."/>
        </authorList>
    </citation>
    <scope>NUCLEOTIDE SEQUENCE [LARGE SCALE GENOMIC DNA]</scope>
    <source>
        <strain evidence="1 2">Z443</strain>
    </source>
</reference>
<organism evidence="1 2">
    <name type="scientific">Georgenia yuyongxinii</name>
    <dbReference type="NCBI Taxonomy" id="2589797"/>
    <lineage>
        <taxon>Bacteria</taxon>
        <taxon>Bacillati</taxon>
        <taxon>Actinomycetota</taxon>
        <taxon>Actinomycetes</taxon>
        <taxon>Micrococcales</taxon>
        <taxon>Bogoriellaceae</taxon>
        <taxon>Georgenia</taxon>
    </lineage>
</organism>
<dbReference type="InterPro" id="IPR035959">
    <property type="entry name" value="RutC-like_sf"/>
</dbReference>